<dbReference type="InterPro" id="IPR015421">
    <property type="entry name" value="PyrdxlP-dep_Trfase_major"/>
</dbReference>
<keyword evidence="6" id="KW-1185">Reference proteome</keyword>
<dbReference type="CDD" id="cd00614">
    <property type="entry name" value="CGS_like"/>
    <property type="match status" value="1"/>
</dbReference>
<comment type="similarity">
    <text evidence="2 4">Belongs to the trans-sulfuration enzymes family.</text>
</comment>
<keyword evidence="5" id="KW-0032">Aminotransferase</keyword>
<evidence type="ECO:0000256" key="3">
    <source>
        <dbReference type="ARBA" id="ARBA00022898"/>
    </source>
</evidence>
<keyword evidence="5" id="KW-0808">Transferase</keyword>
<dbReference type="InterPro" id="IPR054542">
    <property type="entry name" value="Cys_met_metab_PP"/>
</dbReference>
<evidence type="ECO:0000256" key="2">
    <source>
        <dbReference type="ARBA" id="ARBA00009077"/>
    </source>
</evidence>
<reference evidence="5 6" key="1">
    <citation type="journal article" date="2021" name="Sci. Rep.">
        <title>The distribution of antibiotic resistance genes in chicken gut microbiota commensals.</title>
        <authorList>
            <person name="Juricova H."/>
            <person name="Matiasovicova J."/>
            <person name="Kubasova T."/>
            <person name="Cejkova D."/>
            <person name="Rychlik I."/>
        </authorList>
    </citation>
    <scope>NUCLEOTIDE SEQUENCE [LARGE SCALE GENOMIC DNA]</scope>
    <source>
        <strain evidence="5 6">An810</strain>
    </source>
</reference>
<comment type="cofactor">
    <cofactor evidence="1 4">
        <name>pyridoxal 5'-phosphate</name>
        <dbReference type="ChEBI" id="CHEBI:597326"/>
    </cofactor>
</comment>
<dbReference type="Gene3D" id="3.40.640.10">
    <property type="entry name" value="Type I PLP-dependent aspartate aminotransferase-like (Major domain)"/>
    <property type="match status" value="1"/>
</dbReference>
<evidence type="ECO:0000256" key="4">
    <source>
        <dbReference type="RuleBase" id="RU362118"/>
    </source>
</evidence>
<dbReference type="Pfam" id="PF01053">
    <property type="entry name" value="Cys_Met_Meta_PP"/>
    <property type="match status" value="1"/>
</dbReference>
<dbReference type="SUPFAM" id="SSF53383">
    <property type="entry name" value="PLP-dependent transferases"/>
    <property type="match status" value="1"/>
</dbReference>
<proteinExistence type="inferred from homology"/>
<dbReference type="PROSITE" id="PS00868">
    <property type="entry name" value="CYS_MET_METAB_PP"/>
    <property type="match status" value="1"/>
</dbReference>
<evidence type="ECO:0000256" key="1">
    <source>
        <dbReference type="ARBA" id="ARBA00001933"/>
    </source>
</evidence>
<dbReference type="PIRSF" id="PIRSF001434">
    <property type="entry name" value="CGS"/>
    <property type="match status" value="1"/>
</dbReference>
<dbReference type="Gene3D" id="3.90.1150.10">
    <property type="entry name" value="Aspartate Aminotransferase, domain 1"/>
    <property type="match status" value="1"/>
</dbReference>
<dbReference type="RefSeq" id="WP_204775756.1">
    <property type="nucleotide sequence ID" value="NZ_JACJJQ010000001.1"/>
</dbReference>
<dbReference type="EMBL" id="JACJJQ010000001">
    <property type="protein sequence ID" value="MBM6753188.1"/>
    <property type="molecule type" value="Genomic_DNA"/>
</dbReference>
<comment type="caution">
    <text evidence="5">The sequence shown here is derived from an EMBL/GenBank/DDBJ whole genome shotgun (WGS) entry which is preliminary data.</text>
</comment>
<dbReference type="Proteomes" id="UP000776629">
    <property type="component" value="Unassembled WGS sequence"/>
</dbReference>
<evidence type="ECO:0000313" key="5">
    <source>
        <dbReference type="EMBL" id="MBM6753188.1"/>
    </source>
</evidence>
<protein>
    <submittedName>
        <fullName evidence="5">Aminotransferase class V-fold PLP-dependent enzyme</fullName>
    </submittedName>
</protein>
<keyword evidence="3 4" id="KW-0663">Pyridoxal phosphate</keyword>
<dbReference type="PANTHER" id="PTHR11808">
    <property type="entry name" value="TRANS-SULFURATION ENZYME FAMILY MEMBER"/>
    <property type="match status" value="1"/>
</dbReference>
<gene>
    <name evidence="5" type="ORF">H5993_00195</name>
</gene>
<organism evidence="5 6">
    <name type="scientific">Limosilactobacillus alvi</name>
    <dbReference type="NCBI Taxonomy" id="990412"/>
    <lineage>
        <taxon>Bacteria</taxon>
        <taxon>Bacillati</taxon>
        <taxon>Bacillota</taxon>
        <taxon>Bacilli</taxon>
        <taxon>Lactobacillales</taxon>
        <taxon>Lactobacillaceae</taxon>
        <taxon>Limosilactobacillus</taxon>
    </lineage>
</organism>
<dbReference type="InterPro" id="IPR015424">
    <property type="entry name" value="PyrdxlP-dep_Trfase"/>
</dbReference>
<dbReference type="InterPro" id="IPR000277">
    <property type="entry name" value="Cys/Met-Metab_PyrdxlP-dep_enz"/>
</dbReference>
<name>A0ABS2EKZ6_9LACO</name>
<accession>A0ABS2EKZ6</accession>
<dbReference type="InterPro" id="IPR015422">
    <property type="entry name" value="PyrdxlP-dep_Trfase_small"/>
</dbReference>
<dbReference type="GO" id="GO:0008483">
    <property type="term" value="F:transaminase activity"/>
    <property type="evidence" value="ECO:0007669"/>
    <property type="project" value="UniProtKB-KW"/>
</dbReference>
<sequence>MAEFTTNLVHGPAVNDNQTGAVATPVYKATTYAFSAIGAPVKYDYSRSGNPTRLAVEKQLATLEGGGQAFTFASGMAAIHAALAIFKAGDHIIVGNQIYGGTFRLFHQFFERWGLTFTSVDLRDPDQLAQAVQKNTKAIYFEPVTNPLLEVISVRQVTDFAKAHHLLTLVDNTFLSPALMQPLKLGADIVIHSATKYLAGHSELSAGVVVANDPKLADQVYFIQNALGAILSPEGANELTRGIKTLQLRINQQQVNACQLVRFLKSRTEVDRVYYPGLPDQPGYAILQTEAKGAGAVVAFELTASQDPVKFVNHLRLFTRAVSLGAVESLVELPSKMSHAELSPTEQLAAGIKPGLIRLAVGIEDAKDLITDLSQAFTKANKKGA</sequence>
<evidence type="ECO:0000313" key="6">
    <source>
        <dbReference type="Proteomes" id="UP000776629"/>
    </source>
</evidence>